<reference evidence="2" key="1">
    <citation type="submission" date="2019-01" db="EMBL/GenBank/DDBJ databases">
        <title>Draft genome sequences of three monokaryotic isolates of the white-rot basidiomycete fungus Dichomitus squalens.</title>
        <authorList>
            <consortium name="DOE Joint Genome Institute"/>
            <person name="Lopez S.C."/>
            <person name="Andreopoulos B."/>
            <person name="Pangilinan J."/>
            <person name="Lipzen A."/>
            <person name="Riley R."/>
            <person name="Ahrendt S."/>
            <person name="Ng V."/>
            <person name="Barry K."/>
            <person name="Daum C."/>
            <person name="Grigoriev I.V."/>
            <person name="Hilden K.S."/>
            <person name="Makela M.R."/>
            <person name="de Vries R.P."/>
        </authorList>
    </citation>
    <scope>NUCLEOTIDE SEQUENCE [LARGE SCALE GENOMIC DNA]</scope>
    <source>
        <strain evidence="2">OM18370.1</strain>
    </source>
</reference>
<protein>
    <submittedName>
        <fullName evidence="2">Uncharacterized protein</fullName>
    </submittedName>
</protein>
<sequence length="113" mass="11950">MLKTLTGPTLSPLTHRTIPEQGRPTTSAQAASSFWANCCPSPFAGSLPVLSPLTSIPGPSADVFQDLTRFCAVTPCSPYVFLSGVLDVCLFAVADMSFSSHICSRLDALSWAI</sequence>
<dbReference type="AlphaFoldDB" id="A0A4Q9MCM1"/>
<evidence type="ECO:0000313" key="2">
    <source>
        <dbReference type="EMBL" id="TBU23556.1"/>
    </source>
</evidence>
<accession>A0A4Q9MCM1</accession>
<dbReference type="EMBL" id="ML143501">
    <property type="protein sequence ID" value="TBU23556.1"/>
    <property type="molecule type" value="Genomic_DNA"/>
</dbReference>
<gene>
    <name evidence="2" type="ORF">BD311DRAFT_817961</name>
</gene>
<proteinExistence type="predicted"/>
<organism evidence="2">
    <name type="scientific">Dichomitus squalens</name>
    <dbReference type="NCBI Taxonomy" id="114155"/>
    <lineage>
        <taxon>Eukaryota</taxon>
        <taxon>Fungi</taxon>
        <taxon>Dikarya</taxon>
        <taxon>Basidiomycota</taxon>
        <taxon>Agaricomycotina</taxon>
        <taxon>Agaricomycetes</taxon>
        <taxon>Polyporales</taxon>
        <taxon>Polyporaceae</taxon>
        <taxon>Dichomitus</taxon>
    </lineage>
</organism>
<feature type="region of interest" description="Disordered" evidence="1">
    <location>
        <begin position="1"/>
        <end position="29"/>
    </location>
</feature>
<name>A0A4Q9MCM1_9APHY</name>
<evidence type="ECO:0000256" key="1">
    <source>
        <dbReference type="SAM" id="MobiDB-lite"/>
    </source>
</evidence>
<dbReference type="Proteomes" id="UP000292957">
    <property type="component" value="Unassembled WGS sequence"/>
</dbReference>
<feature type="compositionally biased region" description="Polar residues" evidence="1">
    <location>
        <begin position="1"/>
        <end position="14"/>
    </location>
</feature>